<comment type="catalytic activity">
    <reaction evidence="1 5">
        <text>[protein]-peptidylproline (omega=180) = [protein]-peptidylproline (omega=0)</text>
        <dbReference type="Rhea" id="RHEA:16237"/>
        <dbReference type="Rhea" id="RHEA-COMP:10747"/>
        <dbReference type="Rhea" id="RHEA-COMP:10748"/>
        <dbReference type="ChEBI" id="CHEBI:83833"/>
        <dbReference type="ChEBI" id="CHEBI:83834"/>
        <dbReference type="EC" id="5.2.1.8"/>
    </reaction>
</comment>
<dbReference type="GO" id="GO:0003755">
    <property type="term" value="F:peptidyl-prolyl cis-trans isomerase activity"/>
    <property type="evidence" value="ECO:0007669"/>
    <property type="project" value="UniProtKB-KW"/>
</dbReference>
<evidence type="ECO:0000313" key="8">
    <source>
        <dbReference type="Proteomes" id="UP000694044"/>
    </source>
</evidence>
<organism evidence="7 8">
    <name type="scientific">Phytophthora pseudosyringae</name>
    <dbReference type="NCBI Taxonomy" id="221518"/>
    <lineage>
        <taxon>Eukaryota</taxon>
        <taxon>Sar</taxon>
        <taxon>Stramenopiles</taxon>
        <taxon>Oomycota</taxon>
        <taxon>Peronosporomycetes</taxon>
        <taxon>Peronosporales</taxon>
        <taxon>Peronosporaceae</taxon>
        <taxon>Phytophthora</taxon>
    </lineage>
</organism>
<dbReference type="Pfam" id="PF00254">
    <property type="entry name" value="FKBP_C"/>
    <property type="match status" value="1"/>
</dbReference>
<evidence type="ECO:0000313" key="7">
    <source>
        <dbReference type="EMBL" id="KAG7388783.1"/>
    </source>
</evidence>
<dbReference type="EMBL" id="JAGDFM010000054">
    <property type="protein sequence ID" value="KAG7388783.1"/>
    <property type="molecule type" value="Genomic_DNA"/>
</dbReference>
<evidence type="ECO:0000256" key="3">
    <source>
        <dbReference type="ARBA" id="ARBA00023110"/>
    </source>
</evidence>
<evidence type="ECO:0000256" key="1">
    <source>
        <dbReference type="ARBA" id="ARBA00000971"/>
    </source>
</evidence>
<keyword evidence="4 5" id="KW-0413">Isomerase</keyword>
<dbReference type="Proteomes" id="UP000694044">
    <property type="component" value="Unassembled WGS sequence"/>
</dbReference>
<dbReference type="InterPro" id="IPR050689">
    <property type="entry name" value="FKBP-type_PPIase"/>
</dbReference>
<dbReference type="PROSITE" id="PS50059">
    <property type="entry name" value="FKBP_PPIASE"/>
    <property type="match status" value="1"/>
</dbReference>
<name>A0A8T1W9L0_9STRA</name>
<dbReference type="GO" id="GO:0005737">
    <property type="term" value="C:cytoplasm"/>
    <property type="evidence" value="ECO:0007669"/>
    <property type="project" value="TreeGrafter"/>
</dbReference>
<evidence type="ECO:0000256" key="5">
    <source>
        <dbReference type="PROSITE-ProRule" id="PRU00277"/>
    </source>
</evidence>
<dbReference type="OrthoDB" id="1902587at2759"/>
<comment type="caution">
    <text evidence="7">The sequence shown here is derived from an EMBL/GenBank/DDBJ whole genome shotgun (WGS) entry which is preliminary data.</text>
</comment>
<evidence type="ECO:0000256" key="4">
    <source>
        <dbReference type="ARBA" id="ARBA00023235"/>
    </source>
</evidence>
<accession>A0A8T1W9L0</accession>
<reference evidence="7" key="1">
    <citation type="submission" date="2021-02" db="EMBL/GenBank/DDBJ databases">
        <authorList>
            <person name="Palmer J.M."/>
        </authorList>
    </citation>
    <scope>NUCLEOTIDE SEQUENCE</scope>
    <source>
        <strain evidence="7">SCRP734</strain>
    </source>
</reference>
<dbReference type="AlphaFoldDB" id="A0A8T1W9L0"/>
<dbReference type="PANTHER" id="PTHR10516:SF443">
    <property type="entry name" value="FK506-BINDING PROTEIN 59-RELATED"/>
    <property type="match status" value="1"/>
</dbReference>
<dbReference type="InterPro" id="IPR001179">
    <property type="entry name" value="PPIase_FKBP_dom"/>
</dbReference>
<evidence type="ECO:0000256" key="2">
    <source>
        <dbReference type="ARBA" id="ARBA00013194"/>
    </source>
</evidence>
<sequence length="146" mass="15788">MGVTKEVLAEGNGPTPTRGASVTVHCTGYGKDRDLQQQFWSTKDPGQTPFTFKVGLGQVIKGWDEGVLGMKLGEQARLTCTPDYAYGAGGFPAWGYPFPPTTCMIEDSVACVYQFGGLLNCNFVVGKCTIQPNSPLIFEIEVLKIE</sequence>
<gene>
    <name evidence="7" type="primary">FKBP12</name>
    <name evidence="7" type="ORF">PHYPSEUDO_011802</name>
</gene>
<proteinExistence type="predicted"/>
<keyword evidence="8" id="KW-1185">Reference proteome</keyword>
<keyword evidence="3 5" id="KW-0697">Rotamase</keyword>
<dbReference type="PANTHER" id="PTHR10516">
    <property type="entry name" value="PEPTIDYL-PROLYL CIS-TRANS ISOMERASE"/>
    <property type="match status" value="1"/>
</dbReference>
<feature type="domain" description="PPIase FKBP-type" evidence="6">
    <location>
        <begin position="19"/>
        <end position="146"/>
    </location>
</feature>
<evidence type="ECO:0000259" key="6">
    <source>
        <dbReference type="PROSITE" id="PS50059"/>
    </source>
</evidence>
<protein>
    <recommendedName>
        <fullName evidence="2 5">peptidylprolyl isomerase</fullName>
        <ecNumber evidence="2 5">5.2.1.8</ecNumber>
    </recommendedName>
</protein>
<dbReference type="EC" id="5.2.1.8" evidence="2 5"/>